<name>A0A345ILX7_9DEIO</name>
<dbReference type="Pfam" id="PF07963">
    <property type="entry name" value="N_methyl"/>
    <property type="match status" value="1"/>
</dbReference>
<evidence type="ECO:0000313" key="8">
    <source>
        <dbReference type="Proteomes" id="UP000253744"/>
    </source>
</evidence>
<reference evidence="7 8" key="1">
    <citation type="submission" date="2018-07" db="EMBL/GenBank/DDBJ databases">
        <title>Complete Genome and Methylome Analysis of Deinococcus wulumuqiensis NEB 479.</title>
        <authorList>
            <person name="Fomenkov A."/>
            <person name="Luyten Y."/>
            <person name="Vincze T."/>
            <person name="Anton B.P."/>
            <person name="Clark T."/>
            <person name="Roberts R.J."/>
            <person name="Morgan R.D."/>
        </authorList>
    </citation>
    <scope>NUCLEOTIDE SEQUENCE [LARGE SCALE GENOMIC DNA]</scope>
    <source>
        <strain evidence="7 8">NEB 479</strain>
        <plasmid evidence="8">Plasmid pdrdi</plasmid>
    </source>
</reference>
<feature type="compositionally biased region" description="Basic and acidic residues" evidence="5">
    <location>
        <begin position="86"/>
        <end position="96"/>
    </location>
</feature>
<evidence type="ECO:0000256" key="2">
    <source>
        <dbReference type="ARBA" id="ARBA00004418"/>
    </source>
</evidence>
<keyword evidence="4" id="KW-0998">Cell outer membrane</keyword>
<dbReference type="KEGG" id="dwu:DVJ83_16225"/>
<dbReference type="Proteomes" id="UP000253744">
    <property type="component" value="Plasmid pDrdI"/>
</dbReference>
<keyword evidence="6" id="KW-0472">Membrane</keyword>
<gene>
    <name evidence="7" type="ORF">DVJ83_16225</name>
</gene>
<protein>
    <submittedName>
        <fullName evidence="7">Prepilin-type N-terminal cleavage/methylation domain-containing protein</fullName>
    </submittedName>
</protein>
<comment type="subcellular location">
    <subcellularLocation>
        <location evidence="1">Cell outer membrane</location>
        <topology evidence="1">Single-pass membrane protein</topology>
    </subcellularLocation>
    <subcellularLocation>
        <location evidence="2">Periplasm</location>
    </subcellularLocation>
</comment>
<dbReference type="GO" id="GO:0009279">
    <property type="term" value="C:cell outer membrane"/>
    <property type="evidence" value="ECO:0007669"/>
    <property type="project" value="UniProtKB-SubCell"/>
</dbReference>
<dbReference type="SUPFAM" id="SSF54523">
    <property type="entry name" value="Pili subunits"/>
    <property type="match status" value="1"/>
</dbReference>
<keyword evidence="6" id="KW-1133">Transmembrane helix</keyword>
<feature type="transmembrane region" description="Helical" evidence="6">
    <location>
        <begin position="12"/>
        <end position="30"/>
    </location>
</feature>
<dbReference type="Gene3D" id="3.30.700.10">
    <property type="entry name" value="Glycoprotein, Type 4 Pilin"/>
    <property type="match status" value="1"/>
</dbReference>
<keyword evidence="7" id="KW-0614">Plasmid</keyword>
<keyword evidence="6" id="KW-0812">Transmembrane</keyword>
<evidence type="ECO:0000313" key="7">
    <source>
        <dbReference type="EMBL" id="AXH00700.1"/>
    </source>
</evidence>
<dbReference type="AlphaFoldDB" id="A0A345ILX7"/>
<evidence type="ECO:0000256" key="6">
    <source>
        <dbReference type="SAM" id="Phobius"/>
    </source>
</evidence>
<evidence type="ECO:0000256" key="1">
    <source>
        <dbReference type="ARBA" id="ARBA00004203"/>
    </source>
</evidence>
<evidence type="ECO:0000256" key="3">
    <source>
        <dbReference type="ARBA" id="ARBA00022764"/>
    </source>
</evidence>
<feature type="region of interest" description="Disordered" evidence="5">
    <location>
        <begin position="44"/>
        <end position="127"/>
    </location>
</feature>
<organism evidence="7 8">
    <name type="scientific">Deinococcus wulumuqiensis</name>
    <dbReference type="NCBI Taxonomy" id="980427"/>
    <lineage>
        <taxon>Bacteria</taxon>
        <taxon>Thermotogati</taxon>
        <taxon>Deinococcota</taxon>
        <taxon>Deinococci</taxon>
        <taxon>Deinococcales</taxon>
        <taxon>Deinococcaceae</taxon>
        <taxon>Deinococcus</taxon>
    </lineage>
</organism>
<dbReference type="InterPro" id="IPR012902">
    <property type="entry name" value="N_methyl_site"/>
</dbReference>
<dbReference type="InterPro" id="IPR045584">
    <property type="entry name" value="Pilin-like"/>
</dbReference>
<accession>A0A345ILX7</accession>
<feature type="compositionally biased region" description="Low complexity" evidence="5">
    <location>
        <begin position="68"/>
        <end position="81"/>
    </location>
</feature>
<dbReference type="GO" id="GO:0042597">
    <property type="term" value="C:periplasmic space"/>
    <property type="evidence" value="ECO:0007669"/>
    <property type="project" value="UniProtKB-SubCell"/>
</dbReference>
<evidence type="ECO:0000256" key="4">
    <source>
        <dbReference type="ARBA" id="ARBA00023237"/>
    </source>
</evidence>
<proteinExistence type="predicted"/>
<feature type="compositionally biased region" description="Basic residues" evidence="5">
    <location>
        <begin position="52"/>
        <end position="61"/>
    </location>
</feature>
<sequence length="158" mass="17349">MVGLQPLNGFTLVELLVVMTILGILIAVLMPNMLDARRAANDTVSLTCGRGPGRHQRQTRRWPREHLSGSAAPATKASAEALPRPTPDRQGQDHQLRVSHHPQRRQSHLHHHATGHPSAELKSGTRNPDLASFLRTSAEAGWSPDVRIPCTSFIPKGY</sequence>
<dbReference type="NCBIfam" id="TIGR02532">
    <property type="entry name" value="IV_pilin_GFxxxE"/>
    <property type="match status" value="1"/>
</dbReference>
<dbReference type="EMBL" id="CP031163">
    <property type="protein sequence ID" value="AXH00700.1"/>
    <property type="molecule type" value="Genomic_DNA"/>
</dbReference>
<feature type="compositionally biased region" description="Basic residues" evidence="5">
    <location>
        <begin position="97"/>
        <end position="114"/>
    </location>
</feature>
<evidence type="ECO:0000256" key="5">
    <source>
        <dbReference type="SAM" id="MobiDB-lite"/>
    </source>
</evidence>
<geneLocation type="plasmid" evidence="8">
    <name>pdrdi</name>
</geneLocation>
<keyword evidence="3" id="KW-0574">Periplasm</keyword>